<organism evidence="1">
    <name type="scientific">Culex pipiens</name>
    <name type="common">House mosquito</name>
    <dbReference type="NCBI Taxonomy" id="7175"/>
    <lineage>
        <taxon>Eukaryota</taxon>
        <taxon>Metazoa</taxon>
        <taxon>Ecdysozoa</taxon>
        <taxon>Arthropoda</taxon>
        <taxon>Hexapoda</taxon>
        <taxon>Insecta</taxon>
        <taxon>Pterygota</taxon>
        <taxon>Neoptera</taxon>
        <taxon>Endopterygota</taxon>
        <taxon>Diptera</taxon>
        <taxon>Nematocera</taxon>
        <taxon>Culicoidea</taxon>
        <taxon>Culicidae</taxon>
        <taxon>Culicinae</taxon>
        <taxon>Culicini</taxon>
        <taxon>Culex</taxon>
        <taxon>Culex</taxon>
    </lineage>
</organism>
<dbReference type="EMBL" id="HBUE01269193">
    <property type="protein sequence ID" value="CAG6563034.1"/>
    <property type="molecule type" value="Transcribed_RNA"/>
</dbReference>
<dbReference type="AlphaFoldDB" id="A0A8D8J4D3"/>
<dbReference type="EMBL" id="HBUE01269197">
    <property type="protein sequence ID" value="CAG6563037.1"/>
    <property type="molecule type" value="Transcribed_RNA"/>
</dbReference>
<protein>
    <submittedName>
        <fullName evidence="1">(northern house mosquito) hypothetical protein</fullName>
    </submittedName>
</protein>
<dbReference type="EMBL" id="HBUE01163943">
    <property type="protein sequence ID" value="CAG6511603.1"/>
    <property type="molecule type" value="Transcribed_RNA"/>
</dbReference>
<dbReference type="EMBL" id="HBUE01163939">
    <property type="protein sequence ID" value="CAG6511600.1"/>
    <property type="molecule type" value="Transcribed_RNA"/>
</dbReference>
<reference evidence="1" key="1">
    <citation type="submission" date="2021-05" db="EMBL/GenBank/DDBJ databases">
        <authorList>
            <person name="Alioto T."/>
            <person name="Alioto T."/>
            <person name="Gomez Garrido J."/>
        </authorList>
    </citation>
    <scope>NUCLEOTIDE SEQUENCE</scope>
</reference>
<sequence length="123" mass="12913">MAGRSSTAGDSSPRSSARLPSIRLGVVLAHCTAASSWCMPEEQLLLNCDSVDETADGKFPPPSRKVSGGVAFASVGVVSKVVIDGLSDWQNCCCCEKVGVRRGGSTNTEDLCWCCRCSDGQHT</sequence>
<name>A0A8D8J4D3_CULPI</name>
<accession>A0A8D8J4D3</accession>
<evidence type="ECO:0000313" key="1">
    <source>
        <dbReference type="EMBL" id="CAG6563037.1"/>
    </source>
</evidence>
<proteinExistence type="predicted"/>